<organism evidence="2 3">
    <name type="scientific">Strongylus vulgaris</name>
    <name type="common">Blood worm</name>
    <dbReference type="NCBI Taxonomy" id="40348"/>
    <lineage>
        <taxon>Eukaryota</taxon>
        <taxon>Metazoa</taxon>
        <taxon>Ecdysozoa</taxon>
        <taxon>Nematoda</taxon>
        <taxon>Chromadorea</taxon>
        <taxon>Rhabditida</taxon>
        <taxon>Rhabditina</taxon>
        <taxon>Rhabditomorpha</taxon>
        <taxon>Strongyloidea</taxon>
        <taxon>Strongylidae</taxon>
        <taxon>Strongylus</taxon>
    </lineage>
</organism>
<dbReference type="Gene3D" id="1.20.1070.10">
    <property type="entry name" value="Rhodopsin 7-helix transmembrane proteins"/>
    <property type="match status" value="1"/>
</dbReference>
<protein>
    <recommendedName>
        <fullName evidence="4">G-protein coupled receptors family 1 profile domain-containing protein</fullName>
    </recommendedName>
</protein>
<feature type="transmembrane region" description="Helical" evidence="1">
    <location>
        <begin position="16"/>
        <end position="38"/>
    </location>
</feature>
<name>A0A3P7IN71_STRVU</name>
<gene>
    <name evidence="2" type="ORF">SVUK_LOCUS3427</name>
</gene>
<dbReference type="EMBL" id="UYYB01008782">
    <property type="protein sequence ID" value="VDM68429.1"/>
    <property type="molecule type" value="Genomic_DNA"/>
</dbReference>
<accession>A0A3P7IN71</accession>
<dbReference type="Proteomes" id="UP000270094">
    <property type="component" value="Unassembled WGS sequence"/>
</dbReference>
<dbReference type="SUPFAM" id="SSF81321">
    <property type="entry name" value="Family A G protein-coupled receptor-like"/>
    <property type="match status" value="1"/>
</dbReference>
<keyword evidence="1" id="KW-0812">Transmembrane</keyword>
<reference evidence="2 3" key="1">
    <citation type="submission" date="2018-11" db="EMBL/GenBank/DDBJ databases">
        <authorList>
            <consortium name="Pathogen Informatics"/>
        </authorList>
    </citation>
    <scope>NUCLEOTIDE SEQUENCE [LARGE SCALE GENOMIC DNA]</scope>
</reference>
<dbReference type="AlphaFoldDB" id="A0A3P7IN71"/>
<keyword evidence="3" id="KW-1185">Reference proteome</keyword>
<evidence type="ECO:0008006" key="4">
    <source>
        <dbReference type="Google" id="ProtNLM"/>
    </source>
</evidence>
<evidence type="ECO:0000313" key="3">
    <source>
        <dbReference type="Proteomes" id="UP000270094"/>
    </source>
</evidence>
<evidence type="ECO:0000256" key="1">
    <source>
        <dbReference type="SAM" id="Phobius"/>
    </source>
</evidence>
<keyword evidence="1" id="KW-0472">Membrane</keyword>
<dbReference type="OrthoDB" id="10071887at2759"/>
<keyword evidence="1" id="KW-1133">Transmembrane helix</keyword>
<sequence>MRYIGMLELQHTLTEYWSLGTAVAAFYLPVTIMIILYSRVYWETRKRRKEFGRLQASQVRISRKFWANLLAHRRQFLGLFSAQVTQQTPFVHVVYAIL</sequence>
<proteinExistence type="predicted"/>
<evidence type="ECO:0000313" key="2">
    <source>
        <dbReference type="EMBL" id="VDM68429.1"/>
    </source>
</evidence>